<dbReference type="EMBL" id="JBAHYK010000021">
    <property type="protein sequence ID" value="KAL0580843.1"/>
    <property type="molecule type" value="Genomic_DNA"/>
</dbReference>
<comment type="caution">
    <text evidence="2">The sequence shown here is derived from an EMBL/GenBank/DDBJ whole genome shotgun (WGS) entry which is preliminary data.</text>
</comment>
<feature type="compositionally biased region" description="Low complexity" evidence="1">
    <location>
        <begin position="172"/>
        <end position="188"/>
    </location>
</feature>
<reference evidence="2 3" key="1">
    <citation type="submission" date="2024-02" db="EMBL/GenBank/DDBJ databases">
        <title>A draft genome for the cacao thread blight pathogen Marasmius crinis-equi.</title>
        <authorList>
            <person name="Cohen S.P."/>
            <person name="Baruah I.K."/>
            <person name="Amoako-Attah I."/>
            <person name="Bukari Y."/>
            <person name="Meinhardt L.W."/>
            <person name="Bailey B.A."/>
        </authorList>
    </citation>
    <scope>NUCLEOTIDE SEQUENCE [LARGE SCALE GENOMIC DNA]</scope>
    <source>
        <strain evidence="2 3">GH-76</strain>
    </source>
</reference>
<gene>
    <name evidence="2" type="ORF">V5O48_001135</name>
</gene>
<dbReference type="Proteomes" id="UP001465976">
    <property type="component" value="Unassembled WGS sequence"/>
</dbReference>
<protein>
    <submittedName>
        <fullName evidence="2">Uncharacterized protein</fullName>
    </submittedName>
</protein>
<feature type="region of interest" description="Disordered" evidence="1">
    <location>
        <begin position="1"/>
        <end position="28"/>
    </location>
</feature>
<accession>A0ABR3FZG0</accession>
<proteinExistence type="predicted"/>
<feature type="region of interest" description="Disordered" evidence="1">
    <location>
        <begin position="110"/>
        <end position="204"/>
    </location>
</feature>
<evidence type="ECO:0000313" key="3">
    <source>
        <dbReference type="Proteomes" id="UP001465976"/>
    </source>
</evidence>
<name>A0ABR3FZG0_9AGAR</name>
<feature type="region of interest" description="Disordered" evidence="1">
    <location>
        <begin position="354"/>
        <end position="378"/>
    </location>
</feature>
<feature type="compositionally biased region" description="Polar residues" evidence="1">
    <location>
        <begin position="368"/>
        <end position="378"/>
    </location>
</feature>
<feature type="region of interest" description="Disordered" evidence="1">
    <location>
        <begin position="40"/>
        <end position="68"/>
    </location>
</feature>
<feature type="compositionally biased region" description="Basic residues" evidence="1">
    <location>
        <begin position="133"/>
        <end position="149"/>
    </location>
</feature>
<sequence>MAVDTPLPLVLPPSHDENKSQSGRRRSSTLNAIANWALAVQPGSPAPVSPRRLPSHRRAPSNSTSFLHLIDTPTTASRSNTSPRSAIGLQADADLTSLGYTSVFVHLPVTPSTPSHLRHRSPVSTEAPMKPGKSLKKFKSMGILRRNRAKSVTGDVSPTFPTPRTRSRSQSRSRSGSVSPTKPSSSKRAGGPSKSKAKNKAHPPLPTALQTELLLMQFTGGGSLETNAQRLMEQRAKATTSKAVDTVYKDENGMMWLDEDEQMEYEALIPTSPAPSSPASSWVHFSSTSALVPASPVIGAIKAEEEPVRRGSVKSLTPTERELEAAIAVQPSSPSAYIGFSLANMSSIAIADRTERRRRRRPAPLKLQSASAVPTTTAAQGFEDSFEPTSAELAAMAAGMQSHARAARVGGGRRVPQPVGSAPADVGDFDIAAVEMKDGNVRSKKLGFAKRARALFGMD</sequence>
<keyword evidence="3" id="KW-1185">Reference proteome</keyword>
<evidence type="ECO:0000256" key="1">
    <source>
        <dbReference type="SAM" id="MobiDB-lite"/>
    </source>
</evidence>
<organism evidence="2 3">
    <name type="scientific">Marasmius crinis-equi</name>
    <dbReference type="NCBI Taxonomy" id="585013"/>
    <lineage>
        <taxon>Eukaryota</taxon>
        <taxon>Fungi</taxon>
        <taxon>Dikarya</taxon>
        <taxon>Basidiomycota</taxon>
        <taxon>Agaricomycotina</taxon>
        <taxon>Agaricomycetes</taxon>
        <taxon>Agaricomycetidae</taxon>
        <taxon>Agaricales</taxon>
        <taxon>Marasmiineae</taxon>
        <taxon>Marasmiaceae</taxon>
        <taxon>Marasmius</taxon>
    </lineage>
</organism>
<evidence type="ECO:0000313" key="2">
    <source>
        <dbReference type="EMBL" id="KAL0580843.1"/>
    </source>
</evidence>